<evidence type="ECO:0000256" key="1">
    <source>
        <dbReference type="SAM" id="SignalP"/>
    </source>
</evidence>
<accession>A0A8J9ZYR2</accession>
<protein>
    <submittedName>
        <fullName evidence="2">Hypp3293 protein</fullName>
    </submittedName>
</protein>
<evidence type="ECO:0000313" key="2">
    <source>
        <dbReference type="EMBL" id="CAH1266035.1"/>
    </source>
</evidence>
<dbReference type="Proteomes" id="UP000838412">
    <property type="component" value="Chromosome 5"/>
</dbReference>
<feature type="signal peptide" evidence="1">
    <location>
        <begin position="1"/>
        <end position="16"/>
    </location>
</feature>
<evidence type="ECO:0000313" key="3">
    <source>
        <dbReference type="Proteomes" id="UP000838412"/>
    </source>
</evidence>
<organism evidence="2 3">
    <name type="scientific">Branchiostoma lanceolatum</name>
    <name type="common">Common lancelet</name>
    <name type="synonym">Amphioxus lanceolatum</name>
    <dbReference type="NCBI Taxonomy" id="7740"/>
    <lineage>
        <taxon>Eukaryota</taxon>
        <taxon>Metazoa</taxon>
        <taxon>Chordata</taxon>
        <taxon>Cephalochordata</taxon>
        <taxon>Leptocardii</taxon>
        <taxon>Amphioxiformes</taxon>
        <taxon>Branchiostomatidae</taxon>
        <taxon>Branchiostoma</taxon>
    </lineage>
</organism>
<dbReference type="AlphaFoldDB" id="A0A8J9ZYR2"/>
<proteinExistence type="predicted"/>
<name>A0A8J9ZYR2_BRALA</name>
<sequence length="126" mass="13330">MLRLLLSLALVGTAWCAPGFVHAAASNKLSTTTTQTPGCFYGGNYYQPGEVVVSETGCWGRTYTCETSGIHGHGIPGENCCTHEGQYYDDGDMFIDSAGRLCRCFGNSVESPVAAFCDLGNDVISG</sequence>
<keyword evidence="3" id="KW-1185">Reference proteome</keyword>
<gene>
    <name evidence="2" type="primary">Hypp3293</name>
    <name evidence="2" type="ORF">BLAG_LOCUS19786</name>
</gene>
<keyword evidence="1" id="KW-0732">Signal</keyword>
<reference evidence="2" key="1">
    <citation type="submission" date="2022-01" db="EMBL/GenBank/DDBJ databases">
        <authorList>
            <person name="Braso-Vives M."/>
        </authorList>
    </citation>
    <scope>NUCLEOTIDE SEQUENCE</scope>
</reference>
<dbReference type="EMBL" id="OV696690">
    <property type="protein sequence ID" value="CAH1266035.1"/>
    <property type="molecule type" value="Genomic_DNA"/>
</dbReference>
<dbReference type="OrthoDB" id="10276873at2759"/>
<feature type="chain" id="PRO_5035453967" evidence="1">
    <location>
        <begin position="17"/>
        <end position="126"/>
    </location>
</feature>